<evidence type="ECO:0000313" key="1">
    <source>
        <dbReference type="EMBL" id="QJE98963.1"/>
    </source>
</evidence>
<name>A0A858RSM2_9BACT</name>
<dbReference type="RefSeq" id="WP_169457449.1">
    <property type="nucleotide sequence ID" value="NZ_CP051774.1"/>
</dbReference>
<proteinExistence type="predicted"/>
<dbReference type="KEGG" id="luo:HHL09_25350"/>
<dbReference type="EMBL" id="CP051774">
    <property type="protein sequence ID" value="QJE98963.1"/>
    <property type="molecule type" value="Genomic_DNA"/>
</dbReference>
<dbReference type="AlphaFoldDB" id="A0A858RSM2"/>
<evidence type="ECO:0000313" key="2">
    <source>
        <dbReference type="Proteomes" id="UP000501812"/>
    </source>
</evidence>
<organism evidence="1 2">
    <name type="scientific">Luteolibacter luteus</name>
    <dbReference type="NCBI Taxonomy" id="2728835"/>
    <lineage>
        <taxon>Bacteria</taxon>
        <taxon>Pseudomonadati</taxon>
        <taxon>Verrucomicrobiota</taxon>
        <taxon>Verrucomicrobiia</taxon>
        <taxon>Verrucomicrobiales</taxon>
        <taxon>Verrucomicrobiaceae</taxon>
        <taxon>Luteolibacter</taxon>
    </lineage>
</organism>
<gene>
    <name evidence="1" type="ORF">HHL09_25350</name>
</gene>
<dbReference type="InterPro" id="IPR032720">
    <property type="entry name" value="Cys_rich_CWC"/>
</dbReference>
<accession>A0A858RSM2</accession>
<keyword evidence="2" id="KW-1185">Reference proteome</keyword>
<dbReference type="Proteomes" id="UP000501812">
    <property type="component" value="Chromosome"/>
</dbReference>
<protein>
    <submittedName>
        <fullName evidence="1">Cysteine-rich CWC family protein</fullName>
    </submittedName>
</protein>
<dbReference type="Pfam" id="PF14375">
    <property type="entry name" value="Cys_rich_CWC"/>
    <property type="match status" value="1"/>
</dbReference>
<reference evidence="1 2" key="1">
    <citation type="submission" date="2020-04" db="EMBL/GenBank/DDBJ databases">
        <title>Luteolibacter sp. G-1-1-1 isolated from soil.</title>
        <authorList>
            <person name="Dahal R.H."/>
        </authorList>
    </citation>
    <scope>NUCLEOTIDE SEQUENCE [LARGE SCALE GENOMIC DNA]</scope>
    <source>
        <strain evidence="1 2">G-1-1-1</strain>
    </source>
</reference>
<sequence>MDPHPLHPLSNHTCPLCGAPNECAAAISGSFDTPCWCRNIVFPDELLATVPADLKGKSCICRACVESAANAAIPSPEQVAPDEVSPSQSP</sequence>